<protein>
    <submittedName>
        <fullName evidence="1">Uncharacterized protein</fullName>
    </submittedName>
</protein>
<sequence length="221" mass="24761">MNETRTTNTSQNTYLTDNTGARDLLLKANAAHGGNKLDKIKTMRFSAAIMGVKAISYIDIPDDRMRIELWDNNTMTSIEQLEADKGWRWFNNTKAPMPVERVAEMKSTFYSGLLGLRKPAINKMEVVNMQQLNSIYSVLCKLDGNDYIFAINHQNQLVAEANKTSGRTSVSVLSDLRTVNGIVIPFNEVVTTGIQKLGIQYDSFEINPSFNADSWDEPASI</sequence>
<accession>A0ABU1TDH4</accession>
<gene>
    <name evidence="1" type="ORF">J2W55_003291</name>
</gene>
<dbReference type="Proteomes" id="UP001247620">
    <property type="component" value="Unassembled WGS sequence"/>
</dbReference>
<organism evidence="1 2">
    <name type="scientific">Mucilaginibacter pocheonensis</name>
    <dbReference type="NCBI Taxonomy" id="398050"/>
    <lineage>
        <taxon>Bacteria</taxon>
        <taxon>Pseudomonadati</taxon>
        <taxon>Bacteroidota</taxon>
        <taxon>Sphingobacteriia</taxon>
        <taxon>Sphingobacteriales</taxon>
        <taxon>Sphingobacteriaceae</taxon>
        <taxon>Mucilaginibacter</taxon>
    </lineage>
</organism>
<dbReference type="EMBL" id="JAVDUU010000003">
    <property type="protein sequence ID" value="MDR6943438.1"/>
    <property type="molecule type" value="Genomic_DNA"/>
</dbReference>
<evidence type="ECO:0000313" key="1">
    <source>
        <dbReference type="EMBL" id="MDR6943438.1"/>
    </source>
</evidence>
<comment type="caution">
    <text evidence="1">The sequence shown here is derived from an EMBL/GenBank/DDBJ whole genome shotgun (WGS) entry which is preliminary data.</text>
</comment>
<proteinExistence type="predicted"/>
<dbReference type="RefSeq" id="WP_310097667.1">
    <property type="nucleotide sequence ID" value="NZ_JAVDUU010000003.1"/>
</dbReference>
<reference evidence="1 2" key="1">
    <citation type="submission" date="2023-07" db="EMBL/GenBank/DDBJ databases">
        <title>Sorghum-associated microbial communities from plants grown in Nebraska, USA.</title>
        <authorList>
            <person name="Schachtman D."/>
        </authorList>
    </citation>
    <scope>NUCLEOTIDE SEQUENCE [LARGE SCALE GENOMIC DNA]</scope>
    <source>
        <strain evidence="1 2">3262</strain>
    </source>
</reference>
<evidence type="ECO:0000313" key="2">
    <source>
        <dbReference type="Proteomes" id="UP001247620"/>
    </source>
</evidence>
<name>A0ABU1TDH4_9SPHI</name>
<keyword evidence="2" id="KW-1185">Reference proteome</keyword>